<dbReference type="EMBL" id="UINC01002524">
    <property type="protein sequence ID" value="SUZ97597.1"/>
    <property type="molecule type" value="Genomic_DNA"/>
</dbReference>
<gene>
    <name evidence="2" type="ORF">METZ01_LOCUS50451</name>
</gene>
<dbReference type="PANTHER" id="PTHR43841">
    <property type="entry name" value="3-HYDROXYACYL-THIOESTER DEHYDRATASE HTDX-RELATED"/>
    <property type="match status" value="1"/>
</dbReference>
<evidence type="ECO:0000259" key="1">
    <source>
        <dbReference type="Pfam" id="PF01575"/>
    </source>
</evidence>
<feature type="domain" description="MaoC-like" evidence="1">
    <location>
        <begin position="34"/>
        <end position="127"/>
    </location>
</feature>
<organism evidence="2">
    <name type="scientific">marine metagenome</name>
    <dbReference type="NCBI Taxonomy" id="408172"/>
    <lineage>
        <taxon>unclassified sequences</taxon>
        <taxon>metagenomes</taxon>
        <taxon>ecological metagenomes</taxon>
    </lineage>
</organism>
<dbReference type="SUPFAM" id="SSF54637">
    <property type="entry name" value="Thioesterase/thiol ester dehydrase-isomerase"/>
    <property type="match status" value="1"/>
</dbReference>
<dbReference type="InterPro" id="IPR029069">
    <property type="entry name" value="HotDog_dom_sf"/>
</dbReference>
<proteinExistence type="predicted"/>
<evidence type="ECO:0000313" key="2">
    <source>
        <dbReference type="EMBL" id="SUZ97597.1"/>
    </source>
</evidence>
<dbReference type="Gene3D" id="3.10.129.10">
    <property type="entry name" value="Hotdog Thioesterase"/>
    <property type="match status" value="1"/>
</dbReference>
<protein>
    <recommendedName>
        <fullName evidence="1">MaoC-like domain-containing protein</fullName>
    </recommendedName>
</protein>
<dbReference type="AlphaFoldDB" id="A0A381S5T3"/>
<name>A0A381S5T3_9ZZZZ</name>
<reference evidence="2" key="1">
    <citation type="submission" date="2018-05" db="EMBL/GenBank/DDBJ databases">
        <authorList>
            <person name="Lanie J.A."/>
            <person name="Ng W.-L."/>
            <person name="Kazmierczak K.M."/>
            <person name="Andrzejewski T.M."/>
            <person name="Davidsen T.M."/>
            <person name="Wayne K.J."/>
            <person name="Tettelin H."/>
            <person name="Glass J.I."/>
            <person name="Rusch D."/>
            <person name="Podicherti R."/>
            <person name="Tsui H.-C.T."/>
            <person name="Winkler M.E."/>
        </authorList>
    </citation>
    <scope>NUCLEOTIDE SEQUENCE</scope>
</reference>
<dbReference type="InterPro" id="IPR002539">
    <property type="entry name" value="MaoC-like_dom"/>
</dbReference>
<accession>A0A381S5T3</accession>
<feature type="non-terminal residue" evidence="2">
    <location>
        <position position="1"/>
    </location>
</feature>
<sequence>VICNLRKSVVDNTKFIMQNNLDFETIKIGDSIPELVKAPITRTQLALFAGASGDHNPIHLDDAEAQAGGLSGVIAHGMLNMAFLAQVLTEWLPQTAVRSFKSRFAAMAYPGDIITCKGVVSGKNNESGENLLELDLLAENQNGEVLLKGSATVVLN</sequence>
<dbReference type="Pfam" id="PF01575">
    <property type="entry name" value="MaoC_dehydratas"/>
    <property type="match status" value="1"/>
</dbReference>
<dbReference type="PANTHER" id="PTHR43841:SF3">
    <property type="entry name" value="(3R)-HYDROXYACYL-ACP DEHYDRATASE SUBUNIT HADB"/>
    <property type="match status" value="1"/>
</dbReference>